<proteinExistence type="predicted"/>
<name>A0A101MKC0_PENFR</name>
<reference evidence="1 2" key="1">
    <citation type="submission" date="2015-10" db="EMBL/GenBank/DDBJ databases">
        <title>Genome sequencing of Penicillium freii.</title>
        <authorList>
            <person name="Nguyen H.D."/>
            <person name="Visagie C.M."/>
            <person name="Seifert K.A."/>
        </authorList>
    </citation>
    <scope>NUCLEOTIDE SEQUENCE [LARGE SCALE GENOMIC DNA]</scope>
    <source>
        <strain evidence="1 2">DAOM 242723</strain>
    </source>
</reference>
<gene>
    <name evidence="1" type="ORF">ACN42_g4894</name>
</gene>
<organism evidence="1 2">
    <name type="scientific">Penicillium freii</name>
    <dbReference type="NCBI Taxonomy" id="48697"/>
    <lineage>
        <taxon>Eukaryota</taxon>
        <taxon>Fungi</taxon>
        <taxon>Dikarya</taxon>
        <taxon>Ascomycota</taxon>
        <taxon>Pezizomycotina</taxon>
        <taxon>Eurotiomycetes</taxon>
        <taxon>Eurotiomycetidae</taxon>
        <taxon>Eurotiales</taxon>
        <taxon>Aspergillaceae</taxon>
        <taxon>Penicillium</taxon>
    </lineage>
</organism>
<keyword evidence="2" id="KW-1185">Reference proteome</keyword>
<dbReference type="Proteomes" id="UP000055045">
    <property type="component" value="Unassembled WGS sequence"/>
</dbReference>
<dbReference type="InterPro" id="IPR022085">
    <property type="entry name" value="OpdG"/>
</dbReference>
<dbReference type="STRING" id="48697.A0A101MKC0"/>
<dbReference type="Pfam" id="PF12311">
    <property type="entry name" value="DUF3632"/>
    <property type="match status" value="1"/>
</dbReference>
<dbReference type="PANTHER" id="PTHR38797:SF4">
    <property type="entry name" value="NUCLEAR PORE COMPLEX PROTEIN NUP85"/>
    <property type="match status" value="1"/>
</dbReference>
<evidence type="ECO:0000313" key="2">
    <source>
        <dbReference type="Proteomes" id="UP000055045"/>
    </source>
</evidence>
<dbReference type="PANTHER" id="PTHR38797">
    <property type="entry name" value="NUCLEAR PORE COMPLEX PROTEIN NUP85-RELATED"/>
    <property type="match status" value="1"/>
</dbReference>
<dbReference type="EMBL" id="LLXE01000108">
    <property type="protein sequence ID" value="KUM62184.1"/>
    <property type="molecule type" value="Genomic_DNA"/>
</dbReference>
<accession>A0A101MKC0</accession>
<protein>
    <submittedName>
        <fullName evidence="1">Uncharacterized protein</fullName>
    </submittedName>
</protein>
<sequence length="293" mass="33351">MAAPLHLHLASLEDDDPWIVEQKYFMILNNSLQPDSQVSAAEAAAGINELTPMNREANGEEAEEPESWCLEFWGTINELVKQIPHDHPSQDKMVEIIKELKALPGVEVPVCKTATTRIWTDLPYLMEVWHEYAVTPKPEDGVLEFERWINWQAFSARVLQAGLADWFRLTTRCFRRAFEEEPLQVDEFSGCRIRGAAQWIEHSGEILFRSLDNLPDFTDLNPGTLYTGKGGLSRERWDFWEASFRALAENENFAEEIVLICDKTAQKMAAIAANTAVSDEQSHNETATIEDCH</sequence>
<dbReference type="AlphaFoldDB" id="A0A101MKC0"/>
<evidence type="ECO:0000313" key="1">
    <source>
        <dbReference type="EMBL" id="KUM62184.1"/>
    </source>
</evidence>
<dbReference type="InterPro" id="IPR053204">
    <property type="entry name" value="Oxopyrrolidines_Biosynth-assoc"/>
</dbReference>
<comment type="caution">
    <text evidence="1">The sequence shown here is derived from an EMBL/GenBank/DDBJ whole genome shotgun (WGS) entry which is preliminary data.</text>
</comment>